<sequence>MLSPTFLLWDVGYPLYTYGSIIIIALIIWQVKKSHRGLRLGPNRSCCRHHRRVKQRAKDRTSRARRLSREEAEKPWELLSVMKSQGWLPKEGSVRRLLCADPSCPICNAVALEIQQLLAGENTLISPPSSGPSQASACLEILPMSCLSLEQSQGSWHSKDFSLPSVTSKMSQLTDQKCLPQSAAQSISVSIPDHQAERLQRKKGLQVPDVPWDVGVLSSSLEEPRAPVIQQDKRKSHSEGVLKKQEAAETGFVNKVKLFPHWINPEVKGQRHKESILSKDETVAKTMTKKVEKSPPSTKHPLRGAKLEKKTEEEGITFFDAPQSLDNELKQQSLQSRGFWLLGLPHNNSKHCLQVTGATQPEHLSQISALYKENTQSRKKEFRDSQSSAFP</sequence>
<keyword evidence="3 7" id="KW-1133">Transmembrane helix</keyword>
<proteinExistence type="inferred from homology"/>
<dbReference type="GO" id="GO:0016020">
    <property type="term" value="C:membrane"/>
    <property type="evidence" value="ECO:0007669"/>
    <property type="project" value="UniProtKB-SubCell"/>
</dbReference>
<evidence type="ECO:0000256" key="5">
    <source>
        <dbReference type="ARBA" id="ARBA00035009"/>
    </source>
</evidence>
<feature type="region of interest" description="Disordered" evidence="6">
    <location>
        <begin position="372"/>
        <end position="391"/>
    </location>
</feature>
<evidence type="ECO:0000256" key="4">
    <source>
        <dbReference type="ARBA" id="ARBA00023136"/>
    </source>
</evidence>
<dbReference type="Pfam" id="PF15371">
    <property type="entry name" value="DUF4599"/>
    <property type="match status" value="1"/>
</dbReference>
<reference evidence="9" key="3">
    <citation type="submission" date="2025-09" db="UniProtKB">
        <authorList>
            <consortium name="Ensembl"/>
        </authorList>
    </citation>
    <scope>IDENTIFICATION</scope>
</reference>
<evidence type="ECO:0000259" key="8">
    <source>
        <dbReference type="Pfam" id="PF15371"/>
    </source>
</evidence>
<comment type="subcellular location">
    <subcellularLocation>
        <location evidence="1">Membrane</location>
        <topology evidence="1">Single-pass membrane protein</topology>
    </subcellularLocation>
</comment>
<dbReference type="AlphaFoldDB" id="A0A673US21"/>
<keyword evidence="4 7" id="KW-0472">Membrane</keyword>
<feature type="domain" description="SPATA31-like" evidence="8">
    <location>
        <begin position="52"/>
        <end position="138"/>
    </location>
</feature>
<dbReference type="Proteomes" id="UP000472268">
    <property type="component" value="Chromosome 13"/>
</dbReference>
<comment type="similarity">
    <text evidence="5">Belongs to the SPATA31 family.</text>
</comment>
<reference evidence="9" key="2">
    <citation type="submission" date="2025-08" db="UniProtKB">
        <authorList>
            <consortium name="Ensembl"/>
        </authorList>
    </citation>
    <scope>IDENTIFICATION</scope>
</reference>
<organism evidence="9 10">
    <name type="scientific">Suricata suricatta</name>
    <name type="common">Meerkat</name>
    <dbReference type="NCBI Taxonomy" id="37032"/>
    <lineage>
        <taxon>Eukaryota</taxon>
        <taxon>Metazoa</taxon>
        <taxon>Chordata</taxon>
        <taxon>Craniata</taxon>
        <taxon>Vertebrata</taxon>
        <taxon>Euteleostomi</taxon>
        <taxon>Mammalia</taxon>
        <taxon>Eutheria</taxon>
        <taxon>Laurasiatheria</taxon>
        <taxon>Carnivora</taxon>
        <taxon>Feliformia</taxon>
        <taxon>Herpestidae</taxon>
        <taxon>Suricata</taxon>
    </lineage>
</organism>
<keyword evidence="2 7" id="KW-0812">Transmembrane</keyword>
<name>A0A673US21_SURSU</name>
<evidence type="ECO:0000256" key="7">
    <source>
        <dbReference type="SAM" id="Phobius"/>
    </source>
</evidence>
<evidence type="ECO:0000256" key="1">
    <source>
        <dbReference type="ARBA" id="ARBA00004167"/>
    </source>
</evidence>
<evidence type="ECO:0000256" key="2">
    <source>
        <dbReference type="ARBA" id="ARBA00022692"/>
    </source>
</evidence>
<accession>A0A673US21</accession>
<dbReference type="InterPro" id="IPR027970">
    <property type="entry name" value="SPATA31-like"/>
</dbReference>
<feature type="transmembrane region" description="Helical" evidence="7">
    <location>
        <begin position="6"/>
        <end position="29"/>
    </location>
</feature>
<dbReference type="Ensembl" id="ENSSSUT00005031236.1">
    <property type="protein sequence ID" value="ENSSSUP00005027329.1"/>
    <property type="gene ID" value="ENSSSUG00005017653.1"/>
</dbReference>
<evidence type="ECO:0000256" key="3">
    <source>
        <dbReference type="ARBA" id="ARBA00022989"/>
    </source>
</evidence>
<dbReference type="PANTHER" id="PTHR21859">
    <property type="entry name" value="ACROSOME-SPECIFIC PROTEIN"/>
    <property type="match status" value="1"/>
</dbReference>
<keyword evidence="10" id="KW-1185">Reference proteome</keyword>
<evidence type="ECO:0000256" key="6">
    <source>
        <dbReference type="SAM" id="MobiDB-lite"/>
    </source>
</evidence>
<gene>
    <name evidence="9" type="primary">SPATA31F1</name>
</gene>
<protein>
    <submittedName>
        <fullName evidence="9">Family with sequence similarity 205 member A</fullName>
    </submittedName>
</protein>
<feature type="compositionally biased region" description="Basic and acidic residues" evidence="6">
    <location>
        <begin position="375"/>
        <end position="384"/>
    </location>
</feature>
<evidence type="ECO:0000313" key="9">
    <source>
        <dbReference type="Ensembl" id="ENSSSUP00005027329.1"/>
    </source>
</evidence>
<dbReference type="OrthoDB" id="9535823at2759"/>
<dbReference type="PANTHER" id="PTHR21859:SF15">
    <property type="entry name" value="PROTEIN SPATA31F1-RELATED"/>
    <property type="match status" value="1"/>
</dbReference>
<reference evidence="9 10" key="1">
    <citation type="submission" date="2019-05" db="EMBL/GenBank/DDBJ databases">
        <title>A Chromosome-scale Meerkat (S. suricatta) Genome Assembly.</title>
        <authorList>
            <person name="Dudchenko O."/>
            <person name="Lieberman Aiden E."/>
            <person name="Tung J."/>
            <person name="Barreiro L.B."/>
            <person name="Clutton-Brock T.H."/>
        </authorList>
    </citation>
    <scope>NUCLEOTIDE SEQUENCE [LARGE SCALE GENOMIC DNA]</scope>
</reference>
<evidence type="ECO:0000313" key="10">
    <source>
        <dbReference type="Proteomes" id="UP000472268"/>
    </source>
</evidence>